<dbReference type="GO" id="GO:0019888">
    <property type="term" value="F:protein phosphatase regulator activity"/>
    <property type="evidence" value="ECO:0007669"/>
    <property type="project" value="TreeGrafter"/>
</dbReference>
<evidence type="ECO:0000259" key="3">
    <source>
        <dbReference type="PROSITE" id="PS50222"/>
    </source>
</evidence>
<dbReference type="Pfam" id="PF17958">
    <property type="entry name" value="EF-hand_13"/>
    <property type="match status" value="1"/>
</dbReference>
<dbReference type="EMBL" id="MCFG01000270">
    <property type="protein sequence ID" value="ORX76969.1"/>
    <property type="molecule type" value="Genomic_DNA"/>
</dbReference>
<dbReference type="OrthoDB" id="5586at2759"/>
<accession>A0A1Y1WTV7</accession>
<dbReference type="InterPro" id="IPR002048">
    <property type="entry name" value="EF_hand_dom"/>
</dbReference>
<dbReference type="PROSITE" id="PS50222">
    <property type="entry name" value="EF_HAND_2"/>
    <property type="match status" value="1"/>
</dbReference>
<dbReference type="Proteomes" id="UP000193944">
    <property type="component" value="Unassembled WGS sequence"/>
</dbReference>
<gene>
    <name evidence="4" type="ORF">BCR32DRAFT_329122</name>
</gene>
<dbReference type="SUPFAM" id="SSF47473">
    <property type="entry name" value="EF-hand"/>
    <property type="match status" value="2"/>
</dbReference>
<keyword evidence="2" id="KW-0106">Calcium</keyword>
<proteinExistence type="predicted"/>
<keyword evidence="1" id="KW-0479">Metal-binding</keyword>
<dbReference type="GO" id="GO:0005509">
    <property type="term" value="F:calcium ion binding"/>
    <property type="evidence" value="ECO:0007669"/>
    <property type="project" value="InterPro"/>
</dbReference>
<dbReference type="InterPro" id="IPR018247">
    <property type="entry name" value="EF_Hand_1_Ca_BS"/>
</dbReference>
<protein>
    <recommendedName>
        <fullName evidence="3">EF-hand domain-containing protein</fullName>
    </recommendedName>
</protein>
<evidence type="ECO:0000313" key="5">
    <source>
        <dbReference type="Proteomes" id="UP000193944"/>
    </source>
</evidence>
<name>A0A1Y1WTV7_9FUNG</name>
<dbReference type="Pfam" id="PF13202">
    <property type="entry name" value="EF-hand_5"/>
    <property type="match status" value="1"/>
</dbReference>
<comment type="caution">
    <text evidence="4">The sequence shown here is derived from an EMBL/GenBank/DDBJ whole genome shotgun (WGS) entry which is preliminary data.</text>
</comment>
<dbReference type="InterPro" id="IPR011992">
    <property type="entry name" value="EF-hand-dom_pair"/>
</dbReference>
<keyword evidence="5" id="KW-1185">Reference proteome</keyword>
<dbReference type="InterPro" id="IPR041534">
    <property type="entry name" value="EF-hand_13"/>
</dbReference>
<dbReference type="PANTHER" id="PTHR14095:SF0">
    <property type="entry name" value="MIP22305P"/>
    <property type="match status" value="1"/>
</dbReference>
<dbReference type="GO" id="GO:0000159">
    <property type="term" value="C:protein phosphatase type 2A complex"/>
    <property type="evidence" value="ECO:0007669"/>
    <property type="project" value="TreeGrafter"/>
</dbReference>
<dbReference type="AlphaFoldDB" id="A0A1Y1WTV7"/>
<evidence type="ECO:0000256" key="2">
    <source>
        <dbReference type="ARBA" id="ARBA00022837"/>
    </source>
</evidence>
<evidence type="ECO:0000256" key="1">
    <source>
        <dbReference type="ARBA" id="ARBA00022723"/>
    </source>
</evidence>
<feature type="domain" description="EF-hand" evidence="3">
    <location>
        <begin position="388"/>
        <end position="423"/>
    </location>
</feature>
<reference evidence="4 5" key="2">
    <citation type="submission" date="2016-08" db="EMBL/GenBank/DDBJ databases">
        <title>Pervasive Adenine N6-methylation of Active Genes in Fungi.</title>
        <authorList>
            <consortium name="DOE Joint Genome Institute"/>
            <person name="Mondo S.J."/>
            <person name="Dannebaum R.O."/>
            <person name="Kuo R.C."/>
            <person name="Labutti K."/>
            <person name="Haridas S."/>
            <person name="Kuo A."/>
            <person name="Salamov A."/>
            <person name="Ahrendt S.R."/>
            <person name="Lipzen A."/>
            <person name="Sullivan W."/>
            <person name="Andreopoulos W.B."/>
            <person name="Clum A."/>
            <person name="Lindquist E."/>
            <person name="Daum C."/>
            <person name="Ramamoorthy G.K."/>
            <person name="Gryganskyi A."/>
            <person name="Culley D."/>
            <person name="Magnuson J.K."/>
            <person name="James T.Y."/>
            <person name="O'Malley M.A."/>
            <person name="Stajich J.E."/>
            <person name="Spatafora J.W."/>
            <person name="Visel A."/>
            <person name="Grigoriev I.V."/>
        </authorList>
    </citation>
    <scope>NUCLEOTIDE SEQUENCE [LARGE SCALE GENOMIC DNA]</scope>
    <source>
        <strain evidence="4 5">S4</strain>
    </source>
</reference>
<dbReference type="Gene3D" id="1.10.238.230">
    <property type="match status" value="1"/>
</dbReference>
<dbReference type="Gene3D" id="1.10.238.220">
    <property type="match status" value="1"/>
</dbReference>
<evidence type="ECO:0000313" key="4">
    <source>
        <dbReference type="EMBL" id="ORX76969.1"/>
    </source>
</evidence>
<dbReference type="PROSITE" id="PS00018">
    <property type="entry name" value="EF_HAND_1"/>
    <property type="match status" value="1"/>
</dbReference>
<sequence length="634" mass="75980">MDNNLLVEKIENELNEKTEGEVYRDQFEENDESNITIAKKFDSGVDISVESKPTIPRFYFPKGCPLNKNIKKEIDEQLNKIETLFKNNGNYLNEQEFWQVTEECKLPRYISSTLFKKAGGEPDDISQLKVTYEGFKKVWIELKKNNFDMDSLIFSILKPMNREKYRGKEDYLLQEDFFIVINDVVQYHPGLEFLSNMPIFQNRYIETVISRLFYSKPRNWNERMTLNEFRKVKFTDKLINLQDEDDDINVNRDIFSYKHFYVIYCKFWELDKDHDMKINRNELAKYDQFSMTPIMIDRVIEGYGKVTSNDGEVLKSGWRDKIEDYKLNNNQLKTDNFSSLQEELRNSNIKNKNMILSNITKNYNKEDDPNIMLYKDFIWFILSAEDKGTTQAIEYWFRCLDLDGDGVISIFEIEQFWIEQYQRMIEWRTVDIWSFNDFLCYLLDMIQPENKNIITLADLKRSKNTVLFFDMLFDIKKYEMHLRCMDPLFREANEVWIVEGISSDNINIDEEEKKIKLEGWEKFAERTYEQLAYEEMQAQQYQLSCQNYQIQKGKLVDTSYRHRRNSILEEDPFGPEIIDDFLEDDEEYSIYSGEEGEEEMNFASLNQNNSNIINRNSNFDNYKDIEEKTKNLKI</sequence>
<dbReference type="STRING" id="1754192.A0A1Y1WTV7"/>
<dbReference type="PANTHER" id="PTHR14095">
    <property type="entry name" value="PHOSPHATASE 2A REGULATORY SUBUNIT-RELATED"/>
    <property type="match status" value="1"/>
</dbReference>
<organism evidence="4 5">
    <name type="scientific">Anaeromyces robustus</name>
    <dbReference type="NCBI Taxonomy" id="1754192"/>
    <lineage>
        <taxon>Eukaryota</taxon>
        <taxon>Fungi</taxon>
        <taxon>Fungi incertae sedis</taxon>
        <taxon>Chytridiomycota</taxon>
        <taxon>Chytridiomycota incertae sedis</taxon>
        <taxon>Neocallimastigomycetes</taxon>
        <taxon>Neocallimastigales</taxon>
        <taxon>Neocallimastigaceae</taxon>
        <taxon>Anaeromyces</taxon>
    </lineage>
</organism>
<reference evidence="4 5" key="1">
    <citation type="submission" date="2016-08" db="EMBL/GenBank/DDBJ databases">
        <title>A Parts List for Fungal Cellulosomes Revealed by Comparative Genomics.</title>
        <authorList>
            <consortium name="DOE Joint Genome Institute"/>
            <person name="Haitjema C.H."/>
            <person name="Gilmore S.P."/>
            <person name="Henske J.K."/>
            <person name="Solomon K.V."/>
            <person name="De Groot R."/>
            <person name="Kuo A."/>
            <person name="Mondo S.J."/>
            <person name="Salamov A.A."/>
            <person name="Labutti K."/>
            <person name="Zhao Z."/>
            <person name="Chiniquy J."/>
            <person name="Barry K."/>
            <person name="Brewer H.M."/>
            <person name="Purvine S.O."/>
            <person name="Wright A.T."/>
            <person name="Boxma B."/>
            <person name="Van Alen T."/>
            <person name="Hackstein J.H."/>
            <person name="Baker S.E."/>
            <person name="Grigoriev I.V."/>
            <person name="O'Malley M.A."/>
        </authorList>
    </citation>
    <scope>NUCLEOTIDE SEQUENCE [LARGE SCALE GENOMIC DNA]</scope>
    <source>
        <strain evidence="4 5">S4</strain>
    </source>
</reference>
<dbReference type="Gene3D" id="1.10.238.10">
    <property type="entry name" value="EF-hand"/>
    <property type="match status" value="1"/>
</dbReference>